<dbReference type="Proteomes" id="UP000812844">
    <property type="component" value="Unassembled WGS sequence"/>
</dbReference>
<reference evidence="4 5" key="1">
    <citation type="submission" date="2021-05" db="EMBL/GenBank/DDBJ databases">
        <title>Phylogenetic classification of ten novel species belonging to the genus Bifidobacterium comprising B. colchicus sp. nov., B. abeli sp. nov., B. bicoloris sp. nov., B. guerezis sp. nov., B. rosaliae sp. nov., B. santillanensis sp. nov., B. argentati sp. nov., B. amazzoni sp. nov., B. pluviali sp. nov., and B. pinnaculum sp. nov.</title>
        <authorList>
            <person name="Lugli G.A."/>
            <person name="Ruiz Garcia L."/>
            <person name="Margolles A."/>
            <person name="Ventura M."/>
        </authorList>
    </citation>
    <scope>NUCLEOTIDE SEQUENCE [LARGE SCALE GENOMIC DNA]</scope>
    <source>
        <strain evidence="4 5">6T3</strain>
    </source>
</reference>
<evidence type="ECO:0000259" key="3">
    <source>
        <dbReference type="PROSITE" id="PS50893"/>
    </source>
</evidence>
<dbReference type="EMBL" id="JAHBBD010000008">
    <property type="protein sequence ID" value="MBW3082683.1"/>
    <property type="molecule type" value="Genomic_DNA"/>
</dbReference>
<organism evidence="4 5">
    <name type="scientific">Bifidobacterium phasiani</name>
    <dbReference type="NCBI Taxonomy" id="2834431"/>
    <lineage>
        <taxon>Bacteria</taxon>
        <taxon>Bacillati</taxon>
        <taxon>Actinomycetota</taxon>
        <taxon>Actinomycetes</taxon>
        <taxon>Bifidobacteriales</taxon>
        <taxon>Bifidobacteriaceae</taxon>
        <taxon>Bifidobacterium</taxon>
    </lineage>
</organism>
<dbReference type="GO" id="GO:0005524">
    <property type="term" value="F:ATP binding"/>
    <property type="evidence" value="ECO:0007669"/>
    <property type="project" value="UniProtKB-KW"/>
</dbReference>
<name>A0ABS6W860_9BIFI</name>
<gene>
    <name evidence="4" type="ORF">KIH73_04695</name>
</gene>
<evidence type="ECO:0000256" key="2">
    <source>
        <dbReference type="ARBA" id="ARBA00022448"/>
    </source>
</evidence>
<dbReference type="PANTHER" id="PTHR43335">
    <property type="entry name" value="ABC TRANSPORTER, ATP-BINDING PROTEIN"/>
    <property type="match status" value="1"/>
</dbReference>
<protein>
    <submittedName>
        <fullName evidence="4">ABC transporter ATP-binding protein</fullName>
    </submittedName>
</protein>
<feature type="domain" description="ABC transporter" evidence="3">
    <location>
        <begin position="15"/>
        <end position="246"/>
    </location>
</feature>
<keyword evidence="2" id="KW-0813">Transport</keyword>
<dbReference type="InterPro" id="IPR003439">
    <property type="entry name" value="ABC_transporter-like_ATP-bd"/>
</dbReference>
<accession>A0ABS6W860</accession>
<dbReference type="Pfam" id="PF00005">
    <property type="entry name" value="ABC_tran"/>
    <property type="match status" value="1"/>
</dbReference>
<evidence type="ECO:0000256" key="1">
    <source>
        <dbReference type="ARBA" id="ARBA00005417"/>
    </source>
</evidence>
<dbReference type="InterPro" id="IPR003593">
    <property type="entry name" value="AAA+_ATPase"/>
</dbReference>
<dbReference type="RefSeq" id="WP_219081090.1">
    <property type="nucleotide sequence ID" value="NZ_JAHBBD010000008.1"/>
</dbReference>
<sequence length="254" mass="26970">MIDGKPSRPSRPPCVECGNLTVRCRNGATALSRVSFRLGRGSAALLGVNGAGKTTLMQVLATLRLPDAGSVSLDGHDALSPAGRDAVLGSLGYLPQRFTLLESATVFDNVRYAAWAHGVPSGDVDGAATRAIDVVGLSRERTRRARSLSGGQRHRLALACATAHRPSILLLDEPMAGLDPLHRARIREGLRRIATSAAVLFSTHVIDESVTHADHLLILSAGRLVFDETPDRLSSVPGSAPAVADIERFLKEHL</sequence>
<evidence type="ECO:0000313" key="5">
    <source>
        <dbReference type="Proteomes" id="UP000812844"/>
    </source>
</evidence>
<keyword evidence="4" id="KW-0067">ATP-binding</keyword>
<dbReference type="PROSITE" id="PS50893">
    <property type="entry name" value="ABC_TRANSPORTER_2"/>
    <property type="match status" value="1"/>
</dbReference>
<evidence type="ECO:0000313" key="4">
    <source>
        <dbReference type="EMBL" id="MBW3082683.1"/>
    </source>
</evidence>
<dbReference type="PANTHER" id="PTHR43335:SF2">
    <property type="entry name" value="ABC TRANSPORTER, ATP-BINDING PROTEIN"/>
    <property type="match status" value="1"/>
</dbReference>
<comment type="similarity">
    <text evidence="1">Belongs to the ABC transporter superfamily.</text>
</comment>
<keyword evidence="4" id="KW-0547">Nucleotide-binding</keyword>
<proteinExistence type="inferred from homology"/>
<dbReference type="SMART" id="SM00382">
    <property type="entry name" value="AAA"/>
    <property type="match status" value="1"/>
</dbReference>
<keyword evidence="5" id="KW-1185">Reference proteome</keyword>
<comment type="caution">
    <text evidence="4">The sequence shown here is derived from an EMBL/GenBank/DDBJ whole genome shotgun (WGS) entry which is preliminary data.</text>
</comment>